<dbReference type="EMBL" id="MFFS01000054">
    <property type="protein sequence ID" value="OGF21742.1"/>
    <property type="molecule type" value="Genomic_DNA"/>
</dbReference>
<keyword evidence="3" id="KW-0067">ATP-binding</keyword>
<dbReference type="AlphaFoldDB" id="A0A1F5S5B3"/>
<evidence type="ECO:0000313" key="7">
    <source>
        <dbReference type="Proteomes" id="UP000178323"/>
    </source>
</evidence>
<sequence>MPKVKKAPPGVKISEEDIKRFKEELKDFRELEEKIKNISLTDLMTIIIASALQARSSDIHIEAEEKDVKLRFRIDGILHDAASIDKKSWPKLVSRVKLISKLKLNIENKPQDGRFTIFLSEGNIDVRVSTLPTAYGESVVMRLLTSSVQGLNFANLGLRKKAYEDLSREMMKPNGMIITTGPTGSGKTTTLYAILNRLNSQESKIITLEDPIEYKLAGINQSQVEELKGYSFAKGLRSILRQDPDVVMVGEIRDDETADIAVNAALTGHLVISTIHTNSASGAIPRFLALNAKPYLLAPALNVVIGQRLLRRVCEHCKIEYNISPQEAEEVKKALSEIPDNSGEDLPFSPESPACALPAQAGGRLSGDSGETLKNIKFYKGKGCEKCQNLGYQGRVGIYEVMVINEEIKRCILEAKDISEYNIQKLGQKFGMLTMRQDGVLKAIEGITTLDEVFRVTK</sequence>
<dbReference type="InterPro" id="IPR027417">
    <property type="entry name" value="P-loop_NTPase"/>
</dbReference>
<protein>
    <recommendedName>
        <fullName evidence="5">Bacterial type II secretion system protein E domain-containing protein</fullName>
    </recommendedName>
</protein>
<dbReference type="Pfam" id="PF00437">
    <property type="entry name" value="T2SSE"/>
    <property type="match status" value="1"/>
</dbReference>
<keyword evidence="4" id="KW-0175">Coiled coil</keyword>
<dbReference type="PANTHER" id="PTHR30258">
    <property type="entry name" value="TYPE II SECRETION SYSTEM PROTEIN GSPE-RELATED"/>
    <property type="match status" value="1"/>
</dbReference>
<accession>A0A1F5S5B3</accession>
<evidence type="ECO:0000313" key="6">
    <source>
        <dbReference type="EMBL" id="OGF21742.1"/>
    </source>
</evidence>
<dbReference type="Proteomes" id="UP000178323">
    <property type="component" value="Unassembled WGS sequence"/>
</dbReference>
<dbReference type="Gene3D" id="3.30.450.90">
    <property type="match status" value="1"/>
</dbReference>
<dbReference type="Gene3D" id="3.40.50.300">
    <property type="entry name" value="P-loop containing nucleotide triphosphate hydrolases"/>
    <property type="match status" value="1"/>
</dbReference>
<name>A0A1F5S5B3_9BACT</name>
<evidence type="ECO:0000256" key="1">
    <source>
        <dbReference type="ARBA" id="ARBA00006611"/>
    </source>
</evidence>
<evidence type="ECO:0000256" key="2">
    <source>
        <dbReference type="ARBA" id="ARBA00022741"/>
    </source>
</evidence>
<dbReference type="PANTHER" id="PTHR30258:SF3">
    <property type="entry name" value="SLL1921 PROTEIN"/>
    <property type="match status" value="1"/>
</dbReference>
<dbReference type="InterPro" id="IPR001482">
    <property type="entry name" value="T2SS/T4SS_dom"/>
</dbReference>
<feature type="domain" description="Bacterial type II secretion system protein E" evidence="5">
    <location>
        <begin position="240"/>
        <end position="254"/>
    </location>
</feature>
<evidence type="ECO:0000256" key="4">
    <source>
        <dbReference type="SAM" id="Coils"/>
    </source>
</evidence>
<comment type="similarity">
    <text evidence="1">Belongs to the GSP E family.</text>
</comment>
<comment type="caution">
    <text evidence="6">The sequence shown here is derived from an EMBL/GenBank/DDBJ whole genome shotgun (WGS) entry which is preliminary data.</text>
</comment>
<keyword evidence="2" id="KW-0547">Nucleotide-binding</keyword>
<dbReference type="SUPFAM" id="SSF52540">
    <property type="entry name" value="P-loop containing nucleoside triphosphate hydrolases"/>
    <property type="match status" value="1"/>
</dbReference>
<proteinExistence type="inferred from homology"/>
<feature type="coiled-coil region" evidence="4">
    <location>
        <begin position="11"/>
        <end position="38"/>
    </location>
</feature>
<dbReference type="STRING" id="1797985.A2Y83_01240"/>
<organism evidence="6 7">
    <name type="scientific">Candidatus Falkowbacteria bacterium RBG_13_39_14</name>
    <dbReference type="NCBI Taxonomy" id="1797985"/>
    <lineage>
        <taxon>Bacteria</taxon>
        <taxon>Candidatus Falkowiibacteriota</taxon>
    </lineage>
</organism>
<gene>
    <name evidence="6" type="ORF">A2Y83_01240</name>
</gene>
<dbReference type="CDD" id="cd01129">
    <property type="entry name" value="PulE-GspE-like"/>
    <property type="match status" value="1"/>
</dbReference>
<dbReference type="GO" id="GO:0005524">
    <property type="term" value="F:ATP binding"/>
    <property type="evidence" value="ECO:0007669"/>
    <property type="project" value="UniProtKB-KW"/>
</dbReference>
<dbReference type="GO" id="GO:0005886">
    <property type="term" value="C:plasma membrane"/>
    <property type="evidence" value="ECO:0007669"/>
    <property type="project" value="TreeGrafter"/>
</dbReference>
<evidence type="ECO:0000256" key="3">
    <source>
        <dbReference type="ARBA" id="ARBA00022840"/>
    </source>
</evidence>
<dbReference type="GO" id="GO:0016887">
    <property type="term" value="F:ATP hydrolysis activity"/>
    <property type="evidence" value="ECO:0007669"/>
    <property type="project" value="TreeGrafter"/>
</dbReference>
<evidence type="ECO:0000259" key="5">
    <source>
        <dbReference type="PROSITE" id="PS00662"/>
    </source>
</evidence>
<dbReference type="PROSITE" id="PS00662">
    <property type="entry name" value="T2SP_E"/>
    <property type="match status" value="1"/>
</dbReference>
<reference evidence="6 7" key="1">
    <citation type="journal article" date="2016" name="Nat. Commun.">
        <title>Thousands of microbial genomes shed light on interconnected biogeochemical processes in an aquifer system.</title>
        <authorList>
            <person name="Anantharaman K."/>
            <person name="Brown C.T."/>
            <person name="Hug L.A."/>
            <person name="Sharon I."/>
            <person name="Castelle C.J."/>
            <person name="Probst A.J."/>
            <person name="Thomas B.C."/>
            <person name="Singh A."/>
            <person name="Wilkins M.J."/>
            <person name="Karaoz U."/>
            <person name="Brodie E.L."/>
            <person name="Williams K.H."/>
            <person name="Hubbard S.S."/>
            <person name="Banfield J.F."/>
        </authorList>
    </citation>
    <scope>NUCLEOTIDE SEQUENCE [LARGE SCALE GENOMIC DNA]</scope>
</reference>